<dbReference type="NCBIfam" id="TIGR00052">
    <property type="entry name" value="nudix-type nucleoside diphosphatase, YffH/AdpP family"/>
    <property type="match status" value="1"/>
</dbReference>
<dbReference type="PROSITE" id="PS51462">
    <property type="entry name" value="NUDIX"/>
    <property type="match status" value="1"/>
</dbReference>
<evidence type="ECO:0000256" key="5">
    <source>
        <dbReference type="ARBA" id="ARBA00022801"/>
    </source>
</evidence>
<evidence type="ECO:0000256" key="9">
    <source>
        <dbReference type="ARBA" id="ARBA00066480"/>
    </source>
</evidence>
<keyword evidence="14" id="KW-1185">Reference proteome</keyword>
<accession>A0AAW1CG86</accession>
<evidence type="ECO:0000256" key="7">
    <source>
        <dbReference type="ARBA" id="ARBA00051086"/>
    </source>
</evidence>
<dbReference type="SUPFAM" id="SSF55811">
    <property type="entry name" value="Nudix"/>
    <property type="match status" value="1"/>
</dbReference>
<evidence type="ECO:0000256" key="11">
    <source>
        <dbReference type="ARBA" id="ARBA00080475"/>
    </source>
</evidence>
<dbReference type="EMBL" id="JAPXFL010000015">
    <property type="protein sequence ID" value="KAK9497351.1"/>
    <property type="molecule type" value="Genomic_DNA"/>
</dbReference>
<comment type="cofactor">
    <cofactor evidence="1">
        <name>Mg(2+)</name>
        <dbReference type="ChEBI" id="CHEBI:18420"/>
    </cofactor>
</comment>
<dbReference type="PANTHER" id="PTHR11839:SF15">
    <property type="entry name" value="URIDINE DIPHOSPHATE GLUCOSE PYROPHOSPHATASE NUDT14"/>
    <property type="match status" value="1"/>
</dbReference>
<keyword evidence="4" id="KW-0963">Cytoplasm</keyword>
<dbReference type="InterPro" id="IPR015797">
    <property type="entry name" value="NUDIX_hydrolase-like_dom_sf"/>
</dbReference>
<comment type="catalytic activity">
    <reaction evidence="7">
        <text>UDP-sugar + H2O = UMP + alpha-D-aldose 1-phosphate.</text>
        <dbReference type="EC" id="3.6.1.45"/>
    </reaction>
</comment>
<comment type="function">
    <text evidence="8">Hydrolyzes UDP-glucose to glucose 1-phosphate and UMP and ADP-ribose to ribose 5-phosphate and AMP. The physiological substrate is probably UDP-glucose. Poor activity on other substrates such as ADP-glucose, CDP-glucose, GDP-glucose and GDP-mannose.</text>
</comment>
<evidence type="ECO:0000313" key="13">
    <source>
        <dbReference type="EMBL" id="KAK9497351.1"/>
    </source>
</evidence>
<sequence length="207" mass="23508">MSKLTVKDVKISEMTKSDYIKPIRVNYVQDGKSKIWDLVEVHHSVAAIIYNKERKRLICVKQFRPGVYYHSTAQNDRTNEIDTSKYPSSLGETVEFCSGIVDKNKSLKEIAVEEIEEETGYVVSQQNLEEVKTFRSAVGIAGDSTTMYYVEVTDNQKKSSGGGIDEEIIEVVELTIEEAQELLRQPVTTAPAEFLFGLLWFLQNKKN</sequence>
<evidence type="ECO:0000256" key="6">
    <source>
        <dbReference type="ARBA" id="ARBA00022842"/>
    </source>
</evidence>
<evidence type="ECO:0000256" key="10">
    <source>
        <dbReference type="ARBA" id="ARBA00071467"/>
    </source>
</evidence>
<dbReference type="Gene3D" id="3.90.79.10">
    <property type="entry name" value="Nucleoside Triphosphate Pyrophosphohydrolase"/>
    <property type="match status" value="1"/>
</dbReference>
<comment type="caution">
    <text evidence="13">The sequence shown here is derived from an EMBL/GenBank/DDBJ whole genome shotgun (WGS) entry which is preliminary data.</text>
</comment>
<evidence type="ECO:0000256" key="1">
    <source>
        <dbReference type="ARBA" id="ARBA00001946"/>
    </source>
</evidence>
<dbReference type="CDD" id="cd18887">
    <property type="entry name" value="NUDIX_UGPPase_Nudt14"/>
    <property type="match status" value="1"/>
</dbReference>
<evidence type="ECO:0000256" key="4">
    <source>
        <dbReference type="ARBA" id="ARBA00022490"/>
    </source>
</evidence>
<dbReference type="Pfam" id="PF00293">
    <property type="entry name" value="NUDIX"/>
    <property type="match status" value="1"/>
</dbReference>
<dbReference type="GO" id="GO:0005737">
    <property type="term" value="C:cytoplasm"/>
    <property type="evidence" value="ECO:0007669"/>
    <property type="project" value="UniProtKB-SubCell"/>
</dbReference>
<dbReference type="GO" id="GO:0019693">
    <property type="term" value="P:ribose phosphate metabolic process"/>
    <property type="evidence" value="ECO:0007669"/>
    <property type="project" value="TreeGrafter"/>
</dbReference>
<protein>
    <recommendedName>
        <fullName evidence="10">Uridine diphosphate glucose pyrophosphatase NUDT14</fullName>
        <ecNumber evidence="9">3.6.1.45</ecNumber>
    </recommendedName>
    <alternativeName>
        <fullName evidence="11">Nucleoside diphosphate-linked moiety X motif 14</fullName>
    </alternativeName>
</protein>
<dbReference type="InterPro" id="IPR000086">
    <property type="entry name" value="NUDIX_hydrolase_dom"/>
</dbReference>
<dbReference type="PANTHER" id="PTHR11839">
    <property type="entry name" value="UDP/ADP-SUGAR PYROPHOSPHATASE"/>
    <property type="match status" value="1"/>
</dbReference>
<evidence type="ECO:0000256" key="2">
    <source>
        <dbReference type="ARBA" id="ARBA00004496"/>
    </source>
</evidence>
<keyword evidence="5" id="KW-0378">Hydrolase</keyword>
<organism evidence="13 14">
    <name type="scientific">Rhynocoris fuscipes</name>
    <dbReference type="NCBI Taxonomy" id="488301"/>
    <lineage>
        <taxon>Eukaryota</taxon>
        <taxon>Metazoa</taxon>
        <taxon>Ecdysozoa</taxon>
        <taxon>Arthropoda</taxon>
        <taxon>Hexapoda</taxon>
        <taxon>Insecta</taxon>
        <taxon>Pterygota</taxon>
        <taxon>Neoptera</taxon>
        <taxon>Paraneoptera</taxon>
        <taxon>Hemiptera</taxon>
        <taxon>Heteroptera</taxon>
        <taxon>Panheteroptera</taxon>
        <taxon>Cimicomorpha</taxon>
        <taxon>Reduviidae</taxon>
        <taxon>Harpactorinae</taxon>
        <taxon>Harpactorini</taxon>
        <taxon>Rhynocoris</taxon>
    </lineage>
</organism>
<evidence type="ECO:0000259" key="12">
    <source>
        <dbReference type="PROSITE" id="PS51462"/>
    </source>
</evidence>
<proteinExistence type="predicted"/>
<comment type="subunit">
    <text evidence="3">Homodimer.</text>
</comment>
<feature type="domain" description="Nudix hydrolase" evidence="12">
    <location>
        <begin position="40"/>
        <end position="199"/>
    </location>
</feature>
<dbReference type="GO" id="GO:0006753">
    <property type="term" value="P:nucleoside phosphate metabolic process"/>
    <property type="evidence" value="ECO:0007669"/>
    <property type="project" value="TreeGrafter"/>
</dbReference>
<dbReference type="InterPro" id="IPR004385">
    <property type="entry name" value="NDP_pyrophosphatase"/>
</dbReference>
<dbReference type="GO" id="GO:0046872">
    <property type="term" value="F:metal ion binding"/>
    <property type="evidence" value="ECO:0007669"/>
    <property type="project" value="InterPro"/>
</dbReference>
<dbReference type="EC" id="3.6.1.45" evidence="9"/>
<dbReference type="AlphaFoldDB" id="A0AAW1CG86"/>
<reference evidence="13 14" key="1">
    <citation type="submission" date="2022-12" db="EMBL/GenBank/DDBJ databases">
        <title>Chromosome-level genome assembly of true bugs.</title>
        <authorList>
            <person name="Ma L."/>
            <person name="Li H."/>
        </authorList>
    </citation>
    <scope>NUCLEOTIDE SEQUENCE [LARGE SCALE GENOMIC DNA]</scope>
    <source>
        <strain evidence="13">Lab_2022b</strain>
    </source>
</reference>
<dbReference type="Proteomes" id="UP001461498">
    <property type="component" value="Unassembled WGS sequence"/>
</dbReference>
<evidence type="ECO:0000256" key="8">
    <source>
        <dbReference type="ARBA" id="ARBA00054674"/>
    </source>
</evidence>
<evidence type="ECO:0000256" key="3">
    <source>
        <dbReference type="ARBA" id="ARBA00011738"/>
    </source>
</evidence>
<gene>
    <name evidence="13" type="ORF">O3M35_004684</name>
</gene>
<dbReference type="GO" id="GO:0008768">
    <property type="term" value="F:UDP-sugar diphosphatase activity"/>
    <property type="evidence" value="ECO:0007669"/>
    <property type="project" value="UniProtKB-EC"/>
</dbReference>
<name>A0AAW1CG86_9HEMI</name>
<evidence type="ECO:0000313" key="14">
    <source>
        <dbReference type="Proteomes" id="UP001461498"/>
    </source>
</evidence>
<dbReference type="FunFam" id="3.90.79.10:FF:000035">
    <property type="entry name" value="Uridine diphosphate glucose pyrophosphatase"/>
    <property type="match status" value="1"/>
</dbReference>
<keyword evidence="6" id="KW-0460">Magnesium</keyword>
<comment type="subcellular location">
    <subcellularLocation>
        <location evidence="2">Cytoplasm</location>
    </subcellularLocation>
</comment>